<reference evidence="1" key="2">
    <citation type="journal article" date="2020" name="Nat. Commun.">
        <title>Large-scale genome sequencing of mycorrhizal fungi provides insights into the early evolution of symbiotic traits.</title>
        <authorList>
            <person name="Miyauchi S."/>
            <person name="Kiss E."/>
            <person name="Kuo A."/>
            <person name="Drula E."/>
            <person name="Kohler A."/>
            <person name="Sanchez-Garcia M."/>
            <person name="Morin E."/>
            <person name="Andreopoulos B."/>
            <person name="Barry K.W."/>
            <person name="Bonito G."/>
            <person name="Buee M."/>
            <person name="Carver A."/>
            <person name="Chen C."/>
            <person name="Cichocki N."/>
            <person name="Clum A."/>
            <person name="Culley D."/>
            <person name="Crous P.W."/>
            <person name="Fauchery L."/>
            <person name="Girlanda M."/>
            <person name="Hayes R.D."/>
            <person name="Keri Z."/>
            <person name="LaButti K."/>
            <person name="Lipzen A."/>
            <person name="Lombard V."/>
            <person name="Magnuson J."/>
            <person name="Maillard F."/>
            <person name="Murat C."/>
            <person name="Nolan M."/>
            <person name="Ohm R.A."/>
            <person name="Pangilinan J."/>
            <person name="Pereira M.F."/>
            <person name="Perotto S."/>
            <person name="Peter M."/>
            <person name="Pfister S."/>
            <person name="Riley R."/>
            <person name="Sitrit Y."/>
            <person name="Stielow J.B."/>
            <person name="Szollosi G."/>
            <person name="Zifcakova L."/>
            <person name="Stursova M."/>
            <person name="Spatafora J.W."/>
            <person name="Tedersoo L."/>
            <person name="Vaario L.M."/>
            <person name="Yamada A."/>
            <person name="Yan M."/>
            <person name="Wang P."/>
            <person name="Xu J."/>
            <person name="Bruns T."/>
            <person name="Baldrian P."/>
            <person name="Vilgalys R."/>
            <person name="Dunand C."/>
            <person name="Henrissat B."/>
            <person name="Grigoriev I.V."/>
            <person name="Hibbett D."/>
            <person name="Nagy L.G."/>
            <person name="Martin F.M."/>
        </authorList>
    </citation>
    <scope>NUCLEOTIDE SEQUENCE</scope>
    <source>
        <strain evidence="1">P2</strain>
    </source>
</reference>
<evidence type="ECO:0000313" key="2">
    <source>
        <dbReference type="Proteomes" id="UP000886501"/>
    </source>
</evidence>
<protein>
    <submittedName>
        <fullName evidence="1">Uncharacterized protein</fullName>
    </submittedName>
</protein>
<gene>
    <name evidence="1" type="ORF">BDM02DRAFT_3123568</name>
</gene>
<evidence type="ECO:0000313" key="1">
    <source>
        <dbReference type="EMBL" id="KAF9643326.1"/>
    </source>
</evidence>
<dbReference type="EMBL" id="MU118240">
    <property type="protein sequence ID" value="KAF9643326.1"/>
    <property type="molecule type" value="Genomic_DNA"/>
</dbReference>
<sequence>MSTWRFQPYGTPRARFDEHRNAEAGPSALVPLPALYLAPPTTNPPRGSSEATADAVSDQTNTEEDTAPVSNFYCSRALEAQENRAVIAFAMTETSANCVSGHNGGGTFQDSQATKARWAVSADAVT</sequence>
<organism evidence="1 2">
    <name type="scientific">Thelephora ganbajun</name>
    <name type="common">Ganba fungus</name>
    <dbReference type="NCBI Taxonomy" id="370292"/>
    <lineage>
        <taxon>Eukaryota</taxon>
        <taxon>Fungi</taxon>
        <taxon>Dikarya</taxon>
        <taxon>Basidiomycota</taxon>
        <taxon>Agaricomycotina</taxon>
        <taxon>Agaricomycetes</taxon>
        <taxon>Thelephorales</taxon>
        <taxon>Thelephoraceae</taxon>
        <taxon>Thelephora</taxon>
    </lineage>
</organism>
<keyword evidence="2" id="KW-1185">Reference proteome</keyword>
<dbReference type="Proteomes" id="UP000886501">
    <property type="component" value="Unassembled WGS sequence"/>
</dbReference>
<proteinExistence type="predicted"/>
<reference evidence="1" key="1">
    <citation type="submission" date="2019-10" db="EMBL/GenBank/DDBJ databases">
        <authorList>
            <consortium name="DOE Joint Genome Institute"/>
            <person name="Kuo A."/>
            <person name="Miyauchi S."/>
            <person name="Kiss E."/>
            <person name="Drula E."/>
            <person name="Kohler A."/>
            <person name="Sanchez-Garcia M."/>
            <person name="Andreopoulos B."/>
            <person name="Barry K.W."/>
            <person name="Bonito G."/>
            <person name="Buee M."/>
            <person name="Carver A."/>
            <person name="Chen C."/>
            <person name="Cichocki N."/>
            <person name="Clum A."/>
            <person name="Culley D."/>
            <person name="Crous P.W."/>
            <person name="Fauchery L."/>
            <person name="Girlanda M."/>
            <person name="Hayes R."/>
            <person name="Keri Z."/>
            <person name="Labutti K."/>
            <person name="Lipzen A."/>
            <person name="Lombard V."/>
            <person name="Magnuson J."/>
            <person name="Maillard F."/>
            <person name="Morin E."/>
            <person name="Murat C."/>
            <person name="Nolan M."/>
            <person name="Ohm R."/>
            <person name="Pangilinan J."/>
            <person name="Pereira M."/>
            <person name="Perotto S."/>
            <person name="Peter M."/>
            <person name="Riley R."/>
            <person name="Sitrit Y."/>
            <person name="Stielow B."/>
            <person name="Szollosi G."/>
            <person name="Zifcakova L."/>
            <person name="Stursova M."/>
            <person name="Spatafora J.W."/>
            <person name="Tedersoo L."/>
            <person name="Vaario L.-M."/>
            <person name="Yamada A."/>
            <person name="Yan M."/>
            <person name="Wang P."/>
            <person name="Xu J."/>
            <person name="Bruns T."/>
            <person name="Baldrian P."/>
            <person name="Vilgalys R."/>
            <person name="Henrissat B."/>
            <person name="Grigoriev I.V."/>
            <person name="Hibbett D."/>
            <person name="Nagy L.G."/>
            <person name="Martin F.M."/>
        </authorList>
    </citation>
    <scope>NUCLEOTIDE SEQUENCE</scope>
    <source>
        <strain evidence="1">P2</strain>
    </source>
</reference>
<comment type="caution">
    <text evidence="1">The sequence shown here is derived from an EMBL/GenBank/DDBJ whole genome shotgun (WGS) entry which is preliminary data.</text>
</comment>
<name>A0ACB6Z0X3_THEGA</name>
<accession>A0ACB6Z0X3</accession>